<feature type="compositionally biased region" description="Pro residues" evidence="1">
    <location>
        <begin position="387"/>
        <end position="398"/>
    </location>
</feature>
<sequence length="419" mass="44882">MADAQIILAYSRDAGIVAMPSGSKYEAAGTALEASGFQRGDAGVYRLKQAGDPVASCATVAGLVRSAEAHGVTVTTSSRRFIGDAACDIARLLPGQWDTQVELYCHPVWQEDLVPWLWDSGELVRAVQSDRVPYAATLTDTASGTTLLLIERPGHQLHYLVGAFARELFGEGHGDPHAPRSIVLPPFPGHAAREITGRYLPAFDRAVHARRITDVAGALDRIRTEHDAWAAMVASTRYSDATPLDIDALGDATAQFLDSAWRDFLTVLDHAPALLDRCHPTATPWPQDTQALTQLAGALSDAEAVREELAFGTPLARTERNLRTWPAITTWLTHSEPFLRQAQAATPRPPARPARTPPVTRLSTERLTPCPLTPTSPSAPIPTTASSPPPPPRCPPTWPTGSSPVSSSSPYPNGPACTG</sequence>
<evidence type="ECO:0000256" key="1">
    <source>
        <dbReference type="SAM" id="MobiDB-lite"/>
    </source>
</evidence>
<protein>
    <submittedName>
        <fullName evidence="2">Uncharacterized protein</fullName>
    </submittedName>
</protein>
<organism evidence="2 3">
    <name type="scientific">Streptomyces orinoci</name>
    <name type="common">Streptoverticillium orinoci</name>
    <dbReference type="NCBI Taxonomy" id="67339"/>
    <lineage>
        <taxon>Bacteria</taxon>
        <taxon>Bacillati</taxon>
        <taxon>Actinomycetota</taxon>
        <taxon>Actinomycetes</taxon>
        <taxon>Kitasatosporales</taxon>
        <taxon>Streptomycetaceae</taxon>
        <taxon>Streptomyces</taxon>
    </lineage>
</organism>
<evidence type="ECO:0000313" key="2">
    <source>
        <dbReference type="EMBL" id="MEV5506568.1"/>
    </source>
</evidence>
<comment type="caution">
    <text evidence="2">The sequence shown here is derived from an EMBL/GenBank/DDBJ whole genome shotgun (WGS) entry which is preliminary data.</text>
</comment>
<feature type="region of interest" description="Disordered" evidence="1">
    <location>
        <begin position="342"/>
        <end position="419"/>
    </location>
</feature>
<dbReference type="EMBL" id="JBFAUK010000005">
    <property type="protein sequence ID" value="MEV5506568.1"/>
    <property type="molecule type" value="Genomic_DNA"/>
</dbReference>
<name>A0ABV3JV72_STRON</name>
<dbReference type="Proteomes" id="UP001552594">
    <property type="component" value="Unassembled WGS sequence"/>
</dbReference>
<dbReference type="RefSeq" id="WP_241561068.1">
    <property type="nucleotide sequence ID" value="NZ_JBFAUK010000005.1"/>
</dbReference>
<accession>A0ABV3JV72</accession>
<feature type="compositionally biased region" description="Pro residues" evidence="1">
    <location>
        <begin position="347"/>
        <end position="356"/>
    </location>
</feature>
<keyword evidence="3" id="KW-1185">Reference proteome</keyword>
<reference evidence="2 3" key="1">
    <citation type="submission" date="2024-06" db="EMBL/GenBank/DDBJ databases">
        <title>The Natural Products Discovery Center: Release of the First 8490 Sequenced Strains for Exploring Actinobacteria Biosynthetic Diversity.</title>
        <authorList>
            <person name="Kalkreuter E."/>
            <person name="Kautsar S.A."/>
            <person name="Yang D."/>
            <person name="Bader C.D."/>
            <person name="Teijaro C.N."/>
            <person name="Fluegel L."/>
            <person name="Davis C.M."/>
            <person name="Simpson J.R."/>
            <person name="Lauterbach L."/>
            <person name="Steele A.D."/>
            <person name="Gui C."/>
            <person name="Meng S."/>
            <person name="Li G."/>
            <person name="Viehrig K."/>
            <person name="Ye F."/>
            <person name="Su P."/>
            <person name="Kiefer A.F."/>
            <person name="Nichols A."/>
            <person name="Cepeda A.J."/>
            <person name="Yan W."/>
            <person name="Fan B."/>
            <person name="Jiang Y."/>
            <person name="Adhikari A."/>
            <person name="Zheng C.-J."/>
            <person name="Schuster L."/>
            <person name="Cowan T.M."/>
            <person name="Smanski M.J."/>
            <person name="Chevrette M.G."/>
            <person name="De Carvalho L.P.S."/>
            <person name="Shen B."/>
        </authorList>
    </citation>
    <scope>NUCLEOTIDE SEQUENCE [LARGE SCALE GENOMIC DNA]</scope>
    <source>
        <strain evidence="2 3">NPDC052347</strain>
    </source>
</reference>
<proteinExistence type="predicted"/>
<evidence type="ECO:0000313" key="3">
    <source>
        <dbReference type="Proteomes" id="UP001552594"/>
    </source>
</evidence>
<feature type="compositionally biased region" description="Pro residues" evidence="1">
    <location>
        <begin position="371"/>
        <end position="380"/>
    </location>
</feature>
<gene>
    <name evidence="2" type="ORF">AB0L16_08815</name>
</gene>
<feature type="compositionally biased region" description="Low complexity" evidence="1">
    <location>
        <begin position="399"/>
        <end position="419"/>
    </location>
</feature>